<comment type="similarity">
    <text evidence="2">Belongs to the HAD-like hydrolase superfamily. CbbY/CbbZ/Gph/YieH family.</text>
</comment>
<dbReference type="InterPro" id="IPR023214">
    <property type="entry name" value="HAD_sf"/>
</dbReference>
<evidence type="ECO:0000313" key="5">
    <source>
        <dbReference type="EMBL" id="SES32420.1"/>
    </source>
</evidence>
<dbReference type="SFLD" id="SFLDG01129">
    <property type="entry name" value="C1.5:_HAD__Beta-PGM__Phosphata"/>
    <property type="match status" value="1"/>
</dbReference>
<dbReference type="PANTHER" id="PTHR46193:SF10">
    <property type="entry name" value="6-PHOSPHOGLUCONATE PHOSPHATASE"/>
    <property type="match status" value="1"/>
</dbReference>
<dbReference type="GO" id="GO:0003824">
    <property type="term" value="F:catalytic activity"/>
    <property type="evidence" value="ECO:0007669"/>
    <property type="project" value="UniProtKB-ARBA"/>
</dbReference>
<dbReference type="Gene3D" id="3.40.50.1000">
    <property type="entry name" value="HAD superfamily/HAD-like"/>
    <property type="match status" value="1"/>
</dbReference>
<reference evidence="6" key="1">
    <citation type="submission" date="2016-10" db="EMBL/GenBank/DDBJ databases">
        <authorList>
            <person name="Varghese N."/>
            <person name="Submissions S."/>
        </authorList>
    </citation>
    <scope>NUCLEOTIDE SEQUENCE [LARGE SCALE GENOMIC DNA]</scope>
    <source>
        <strain evidence="6">CGMCC 1.6495</strain>
    </source>
</reference>
<dbReference type="InterPro" id="IPR006439">
    <property type="entry name" value="HAD-SF_hydro_IA"/>
</dbReference>
<keyword evidence="6" id="KW-1185">Reference proteome</keyword>
<name>A0A1H9WET5_9GAMM</name>
<dbReference type="Gene3D" id="1.10.150.240">
    <property type="entry name" value="Putative phosphatase, domain 2"/>
    <property type="match status" value="1"/>
</dbReference>
<evidence type="ECO:0000256" key="1">
    <source>
        <dbReference type="ARBA" id="ARBA00001946"/>
    </source>
</evidence>
<dbReference type="RefSeq" id="WP_092829877.1">
    <property type="nucleotide sequence ID" value="NZ_FOGS01000014.1"/>
</dbReference>
<protein>
    <submittedName>
        <fullName evidence="5">Haloacid dehalogenase superfamily, subfamily IA, variant 3 with third motif having DD or ED</fullName>
    </submittedName>
</protein>
<evidence type="ECO:0000256" key="3">
    <source>
        <dbReference type="ARBA" id="ARBA00022723"/>
    </source>
</evidence>
<dbReference type="NCBIfam" id="TIGR01509">
    <property type="entry name" value="HAD-SF-IA-v3"/>
    <property type="match status" value="1"/>
</dbReference>
<keyword evidence="4" id="KW-0460">Magnesium</keyword>
<dbReference type="SUPFAM" id="SSF56784">
    <property type="entry name" value="HAD-like"/>
    <property type="match status" value="1"/>
</dbReference>
<dbReference type="AlphaFoldDB" id="A0A1H9WET5"/>
<evidence type="ECO:0000256" key="2">
    <source>
        <dbReference type="ARBA" id="ARBA00006171"/>
    </source>
</evidence>
<sequence length="232" mass="24311">MTALIFDCDGVLVDSEALAEGTLAEHLGRWLPDIDIEQSLGQALGMTTANILRHAEQLSVYPLPPNAAERVDTAIEARLARELIAIDGAEAAVAAVSLPKAVVSNSRRCRVLASLTGTGLDAVLGDVPIFTAEQVARPKPDPALYQLAAATLGEAPSDCLVVEDSVAGVTAATAAGMWVIGFVGASHVDEGQSERLRQAGAWRILPHMQGLNDLVHEWQGIISLGGAHEANQ</sequence>
<dbReference type="Pfam" id="PF00702">
    <property type="entry name" value="Hydrolase"/>
    <property type="match status" value="1"/>
</dbReference>
<evidence type="ECO:0000256" key="4">
    <source>
        <dbReference type="ARBA" id="ARBA00022842"/>
    </source>
</evidence>
<organism evidence="5 6">
    <name type="scientific">Vreelandella subterranea</name>
    <dbReference type="NCBI Taxonomy" id="416874"/>
    <lineage>
        <taxon>Bacteria</taxon>
        <taxon>Pseudomonadati</taxon>
        <taxon>Pseudomonadota</taxon>
        <taxon>Gammaproteobacteria</taxon>
        <taxon>Oceanospirillales</taxon>
        <taxon>Halomonadaceae</taxon>
        <taxon>Vreelandella</taxon>
    </lineage>
</organism>
<dbReference type="EMBL" id="FOGS01000014">
    <property type="protein sequence ID" value="SES32420.1"/>
    <property type="molecule type" value="Genomic_DNA"/>
</dbReference>
<keyword evidence="3" id="KW-0479">Metal-binding</keyword>
<dbReference type="Proteomes" id="UP000198505">
    <property type="component" value="Unassembled WGS sequence"/>
</dbReference>
<dbReference type="InterPro" id="IPR036412">
    <property type="entry name" value="HAD-like_sf"/>
</dbReference>
<gene>
    <name evidence="5" type="ORF">SAMN04487958_11467</name>
</gene>
<accession>A0A1H9WET5</accession>
<dbReference type="PANTHER" id="PTHR46193">
    <property type="entry name" value="6-PHOSPHOGLUCONATE PHOSPHATASE"/>
    <property type="match status" value="1"/>
</dbReference>
<evidence type="ECO:0000313" key="6">
    <source>
        <dbReference type="Proteomes" id="UP000198505"/>
    </source>
</evidence>
<comment type="cofactor">
    <cofactor evidence="1">
        <name>Mg(2+)</name>
        <dbReference type="ChEBI" id="CHEBI:18420"/>
    </cofactor>
</comment>
<proteinExistence type="inferred from homology"/>
<dbReference type="InterPro" id="IPR051600">
    <property type="entry name" value="Beta-PGM-like"/>
</dbReference>
<dbReference type="GO" id="GO:0046872">
    <property type="term" value="F:metal ion binding"/>
    <property type="evidence" value="ECO:0007669"/>
    <property type="project" value="UniProtKB-KW"/>
</dbReference>
<dbReference type="InterPro" id="IPR023198">
    <property type="entry name" value="PGP-like_dom2"/>
</dbReference>
<dbReference type="PRINTS" id="PR00413">
    <property type="entry name" value="HADHALOGNASE"/>
</dbReference>
<dbReference type="STRING" id="416874.SAMN04487958_11467"/>
<dbReference type="SFLD" id="SFLDS00003">
    <property type="entry name" value="Haloacid_Dehalogenase"/>
    <property type="match status" value="1"/>
</dbReference>